<accession>A0A1G7YYG9</accession>
<feature type="transmembrane region" description="Helical" evidence="2">
    <location>
        <begin position="30"/>
        <end position="49"/>
    </location>
</feature>
<sequence>MDALLILGGLLLIIVGLVMLVMRGFATSLLWGWACLLPPLTLLFIVCHWRRARHALVCCALGMIPLVVGLAVMAGQDPQRLEAIIGLEWLTPEKPAPGELHTQLYGQLNGEPFVPLEGELTDGVLSLREGQDFFARRELIIRGLPPAVDGLRLDVLPGDQGPLPEIELNWLLPDQDLPEARQLQGGYTLHLDLQPEAPNRLVGEFHLVLPAQFETTLSGKVEVFRNGLRYQQGRVDRRIDSRDTLAYILTDYLQRRFTTRDVQLSPLPAASLTGSNLMLDVSVRIDGREQRLPVSLSKHPETGWRVDDDRFAELPAALAPEPAATAVQPAAPRQPDPPQDPRRDFSLVRLLSEPQRYVNQPMRVVSDKGSAAQGQFVGLDEQGQIILRQRLNGSGEARFALSPADVVDIELLDE</sequence>
<keyword evidence="2" id="KW-0812">Transmembrane</keyword>
<dbReference type="Proteomes" id="UP000198606">
    <property type="component" value="Unassembled WGS sequence"/>
</dbReference>
<feature type="compositionally biased region" description="Low complexity" evidence="1">
    <location>
        <begin position="321"/>
        <end position="331"/>
    </location>
</feature>
<keyword evidence="2" id="KW-0472">Membrane</keyword>
<dbReference type="RefSeq" id="WP_084303374.1">
    <property type="nucleotide sequence ID" value="NZ_FNDG01000002.1"/>
</dbReference>
<evidence type="ECO:0000256" key="2">
    <source>
        <dbReference type="SAM" id="Phobius"/>
    </source>
</evidence>
<organism evidence="3 4">
    <name type="scientific">Phytopseudomonas flavescens</name>
    <dbReference type="NCBI Taxonomy" id="29435"/>
    <lineage>
        <taxon>Bacteria</taxon>
        <taxon>Pseudomonadati</taxon>
        <taxon>Pseudomonadota</taxon>
        <taxon>Gammaproteobacteria</taxon>
        <taxon>Pseudomonadales</taxon>
        <taxon>Pseudomonadaceae</taxon>
        <taxon>Phytopseudomonas</taxon>
    </lineage>
</organism>
<gene>
    <name evidence="3" type="ORF">SAMN05216588_102127</name>
</gene>
<reference evidence="3 4" key="1">
    <citation type="submission" date="2016-10" db="EMBL/GenBank/DDBJ databases">
        <authorList>
            <person name="de Groot N.N."/>
        </authorList>
    </citation>
    <scope>NUCLEOTIDE SEQUENCE [LARGE SCALE GENOMIC DNA]</scope>
    <source>
        <strain evidence="3 4">LMG 18387</strain>
    </source>
</reference>
<dbReference type="EMBL" id="FNDG01000002">
    <property type="protein sequence ID" value="SDH01481.1"/>
    <property type="molecule type" value="Genomic_DNA"/>
</dbReference>
<evidence type="ECO:0000256" key="1">
    <source>
        <dbReference type="SAM" id="MobiDB-lite"/>
    </source>
</evidence>
<evidence type="ECO:0000313" key="4">
    <source>
        <dbReference type="Proteomes" id="UP000198606"/>
    </source>
</evidence>
<dbReference type="AlphaFoldDB" id="A0A1G7YYG9"/>
<protein>
    <submittedName>
        <fullName evidence="3">Uncharacterized protein</fullName>
    </submittedName>
</protein>
<dbReference type="STRING" id="29435.SAMN05216588_102127"/>
<name>A0A1G7YYG9_9GAMM</name>
<keyword evidence="2" id="KW-1133">Transmembrane helix</keyword>
<feature type="transmembrane region" description="Helical" evidence="2">
    <location>
        <begin position="56"/>
        <end position="75"/>
    </location>
</feature>
<evidence type="ECO:0000313" key="3">
    <source>
        <dbReference type="EMBL" id="SDH01481.1"/>
    </source>
</evidence>
<proteinExistence type="predicted"/>
<feature type="region of interest" description="Disordered" evidence="1">
    <location>
        <begin position="321"/>
        <end position="343"/>
    </location>
</feature>